<dbReference type="PROSITE" id="PS51755">
    <property type="entry name" value="OMPR_PHOB"/>
    <property type="match status" value="1"/>
</dbReference>
<dbReference type="Gene3D" id="1.10.10.10">
    <property type="entry name" value="Winged helix-like DNA-binding domain superfamily/Winged helix DNA-binding domain"/>
    <property type="match status" value="1"/>
</dbReference>
<gene>
    <name evidence="12" type="ORF">ANACAC_01063</name>
</gene>
<protein>
    <recommendedName>
        <fullName evidence="1">Stage 0 sporulation protein A homolog</fullName>
    </recommendedName>
</protein>
<dbReference type="PROSITE" id="PS50110">
    <property type="entry name" value="RESPONSE_REGULATORY"/>
    <property type="match status" value="1"/>
</dbReference>
<dbReference type="InterPro" id="IPR011006">
    <property type="entry name" value="CheY-like_superfamily"/>
</dbReference>
<sequence>MVIKKKRRKTMAQPKILVVDDDKEIVGAIKKRLELEGYDVVPAYNGLEALDVLVEQDIQLLIIDIMMPGMDGLSATMKIRESKNIPIIILSAKTEESDKILGLSMGADDYVSKPFRPDELIARVKSQLRRYLQLGSKAAGPEDNNRLILGGLTLDLDGKCIYVDGEPVKVTATEFKILNLLMRHPGRVFSAEEIYERVWEEAAYATENTVMVHIRRIREKIEIDPKNPKYLKVVWGIGYKMEKMD</sequence>
<dbReference type="GO" id="GO:0006355">
    <property type="term" value="P:regulation of DNA-templated transcription"/>
    <property type="evidence" value="ECO:0007669"/>
    <property type="project" value="InterPro"/>
</dbReference>
<evidence type="ECO:0000256" key="4">
    <source>
        <dbReference type="ARBA" id="ARBA00023015"/>
    </source>
</evidence>
<dbReference type="GO" id="GO:0005829">
    <property type="term" value="C:cytosol"/>
    <property type="evidence" value="ECO:0007669"/>
    <property type="project" value="TreeGrafter"/>
</dbReference>
<dbReference type="AlphaFoldDB" id="B0MBP2"/>
<feature type="domain" description="OmpR/PhoB-type" evidence="11">
    <location>
        <begin position="144"/>
        <end position="243"/>
    </location>
</feature>
<keyword evidence="2 8" id="KW-0597">Phosphoprotein</keyword>
<evidence type="ECO:0000256" key="7">
    <source>
        <dbReference type="ARBA" id="ARBA00024867"/>
    </source>
</evidence>
<reference evidence="12" key="2">
    <citation type="submission" date="2013-11" db="EMBL/GenBank/DDBJ databases">
        <title>Draft genome sequence of Anaerostipes caccae (DSM 14662).</title>
        <authorList>
            <person name="Sudarsanam P."/>
            <person name="Ley R."/>
            <person name="Guruge J."/>
            <person name="Turnbaugh P.J."/>
            <person name="Mahowald M."/>
            <person name="Liep D."/>
            <person name="Gordon J."/>
        </authorList>
    </citation>
    <scope>NUCLEOTIDE SEQUENCE</scope>
    <source>
        <strain evidence="12">DSM 14662</strain>
    </source>
</reference>
<dbReference type="InterPro" id="IPR001789">
    <property type="entry name" value="Sig_transdc_resp-reg_receiver"/>
</dbReference>
<dbReference type="eggNOG" id="COG0745">
    <property type="taxonomic scope" value="Bacteria"/>
</dbReference>
<dbReference type="SMART" id="SM00862">
    <property type="entry name" value="Trans_reg_C"/>
    <property type="match status" value="1"/>
</dbReference>
<dbReference type="SUPFAM" id="SSF46894">
    <property type="entry name" value="C-terminal effector domain of the bipartite response regulators"/>
    <property type="match status" value="1"/>
</dbReference>
<evidence type="ECO:0000259" key="10">
    <source>
        <dbReference type="PROSITE" id="PS50110"/>
    </source>
</evidence>
<comment type="function">
    <text evidence="7">May play the central regulatory role in sporulation. It may be an element of the effector pathway responsible for the activation of sporulation genes in response to nutritional stress. Spo0A may act in concert with spo0H (a sigma factor) to control the expression of some genes that are critical to the sporulation process.</text>
</comment>
<evidence type="ECO:0000313" key="12">
    <source>
        <dbReference type="EMBL" id="EDR98476.1"/>
    </source>
</evidence>
<evidence type="ECO:0000256" key="2">
    <source>
        <dbReference type="ARBA" id="ARBA00022553"/>
    </source>
</evidence>
<dbReference type="CDD" id="cd17574">
    <property type="entry name" value="REC_OmpR"/>
    <property type="match status" value="1"/>
</dbReference>
<dbReference type="PANTHER" id="PTHR48111:SF2">
    <property type="entry name" value="RESPONSE REGULATOR SAER"/>
    <property type="match status" value="1"/>
</dbReference>
<feature type="DNA-binding region" description="OmpR/PhoB-type" evidence="9">
    <location>
        <begin position="144"/>
        <end position="243"/>
    </location>
</feature>
<comment type="caution">
    <text evidence="12">The sequence shown here is derived from an EMBL/GenBank/DDBJ whole genome shotgun (WGS) entry which is preliminary data.</text>
</comment>
<dbReference type="InterPro" id="IPR016032">
    <property type="entry name" value="Sig_transdc_resp-reg_C-effctor"/>
</dbReference>
<keyword evidence="4" id="KW-0805">Transcription regulation</keyword>
<dbReference type="Gene3D" id="3.40.50.2300">
    <property type="match status" value="1"/>
</dbReference>
<dbReference type="InterPro" id="IPR036388">
    <property type="entry name" value="WH-like_DNA-bd_sf"/>
</dbReference>
<dbReference type="GO" id="GO:0032993">
    <property type="term" value="C:protein-DNA complex"/>
    <property type="evidence" value="ECO:0007669"/>
    <property type="project" value="TreeGrafter"/>
</dbReference>
<dbReference type="SMART" id="SM00448">
    <property type="entry name" value="REC"/>
    <property type="match status" value="1"/>
</dbReference>
<evidence type="ECO:0000313" key="13">
    <source>
        <dbReference type="Proteomes" id="UP000004935"/>
    </source>
</evidence>
<dbReference type="GO" id="GO:0000976">
    <property type="term" value="F:transcription cis-regulatory region binding"/>
    <property type="evidence" value="ECO:0007669"/>
    <property type="project" value="TreeGrafter"/>
</dbReference>
<evidence type="ECO:0000256" key="6">
    <source>
        <dbReference type="ARBA" id="ARBA00023163"/>
    </source>
</evidence>
<dbReference type="STRING" id="411490.ANACAC_01063"/>
<dbReference type="Proteomes" id="UP000004935">
    <property type="component" value="Unassembled WGS sequence"/>
</dbReference>
<feature type="domain" description="Response regulatory" evidence="10">
    <location>
        <begin position="15"/>
        <end position="128"/>
    </location>
</feature>
<evidence type="ECO:0000256" key="3">
    <source>
        <dbReference type="ARBA" id="ARBA00023012"/>
    </source>
</evidence>
<dbReference type="FunFam" id="1.10.10.10:FF:000018">
    <property type="entry name" value="DNA-binding response regulator ResD"/>
    <property type="match status" value="1"/>
</dbReference>
<evidence type="ECO:0000256" key="8">
    <source>
        <dbReference type="PROSITE-ProRule" id="PRU00169"/>
    </source>
</evidence>
<dbReference type="GO" id="GO:0000156">
    <property type="term" value="F:phosphorelay response regulator activity"/>
    <property type="evidence" value="ECO:0007669"/>
    <property type="project" value="TreeGrafter"/>
</dbReference>
<dbReference type="InterPro" id="IPR001867">
    <property type="entry name" value="OmpR/PhoB-type_DNA-bd"/>
</dbReference>
<dbReference type="Pfam" id="PF00072">
    <property type="entry name" value="Response_reg"/>
    <property type="match status" value="1"/>
</dbReference>
<dbReference type="Pfam" id="PF00486">
    <property type="entry name" value="Trans_reg_C"/>
    <property type="match status" value="1"/>
</dbReference>
<dbReference type="PANTHER" id="PTHR48111">
    <property type="entry name" value="REGULATOR OF RPOS"/>
    <property type="match status" value="1"/>
</dbReference>
<feature type="modified residue" description="4-aspartylphosphate" evidence="8">
    <location>
        <position position="64"/>
    </location>
</feature>
<accession>B0MBP2</accession>
<dbReference type="SUPFAM" id="SSF52172">
    <property type="entry name" value="CheY-like"/>
    <property type="match status" value="1"/>
</dbReference>
<evidence type="ECO:0000256" key="5">
    <source>
        <dbReference type="ARBA" id="ARBA00023125"/>
    </source>
</evidence>
<keyword evidence="13" id="KW-1185">Reference proteome</keyword>
<dbReference type="CDD" id="cd00383">
    <property type="entry name" value="trans_reg_C"/>
    <property type="match status" value="1"/>
</dbReference>
<dbReference type="FunFam" id="3.40.50.2300:FF:000001">
    <property type="entry name" value="DNA-binding response regulator PhoB"/>
    <property type="match status" value="1"/>
</dbReference>
<evidence type="ECO:0000256" key="9">
    <source>
        <dbReference type="PROSITE-ProRule" id="PRU01091"/>
    </source>
</evidence>
<name>B0MBP2_ANACD</name>
<dbReference type="InterPro" id="IPR039420">
    <property type="entry name" value="WalR-like"/>
</dbReference>
<keyword evidence="5 9" id="KW-0238">DNA-binding</keyword>
<dbReference type="EMBL" id="ABAX03000010">
    <property type="protein sequence ID" value="EDR98476.1"/>
    <property type="molecule type" value="Genomic_DNA"/>
</dbReference>
<organism evidence="12 13">
    <name type="scientific">Anaerostipes caccae (strain DSM 14662 / CCUG 47493 / JCM 13470 / NCIMB 13811 / L1-92)</name>
    <dbReference type="NCBI Taxonomy" id="411490"/>
    <lineage>
        <taxon>Bacteria</taxon>
        <taxon>Bacillati</taxon>
        <taxon>Bacillota</taxon>
        <taxon>Clostridia</taxon>
        <taxon>Lachnospirales</taxon>
        <taxon>Lachnospiraceae</taxon>
        <taxon>Anaerostipes</taxon>
    </lineage>
</organism>
<proteinExistence type="predicted"/>
<keyword evidence="3" id="KW-0902">Two-component regulatory system</keyword>
<evidence type="ECO:0000259" key="11">
    <source>
        <dbReference type="PROSITE" id="PS51755"/>
    </source>
</evidence>
<dbReference type="HOGENOM" id="CLU_000445_30_4_9"/>
<keyword evidence="6" id="KW-0804">Transcription</keyword>
<dbReference type="Gene3D" id="6.10.250.690">
    <property type="match status" value="1"/>
</dbReference>
<reference evidence="12" key="1">
    <citation type="submission" date="2007-11" db="EMBL/GenBank/DDBJ databases">
        <authorList>
            <person name="Fulton L."/>
            <person name="Clifton S."/>
            <person name="Fulton B."/>
            <person name="Xu J."/>
            <person name="Minx P."/>
            <person name="Pepin K.H."/>
            <person name="Johnson M."/>
            <person name="Thiruvilangam P."/>
            <person name="Bhonagiri V."/>
            <person name="Nash W.E."/>
            <person name="Mardis E.R."/>
            <person name="Wilson R.K."/>
        </authorList>
    </citation>
    <scope>NUCLEOTIDE SEQUENCE [LARGE SCALE GENOMIC DNA]</scope>
    <source>
        <strain evidence="12">DSM 14662</strain>
    </source>
</reference>
<evidence type="ECO:0000256" key="1">
    <source>
        <dbReference type="ARBA" id="ARBA00018672"/>
    </source>
</evidence>